<feature type="region of interest" description="Disordered" evidence="1">
    <location>
        <begin position="75"/>
        <end position="100"/>
    </location>
</feature>
<dbReference type="AlphaFoldDB" id="A0A512CZ14"/>
<evidence type="ECO:0000313" key="3">
    <source>
        <dbReference type="Proteomes" id="UP000321534"/>
    </source>
</evidence>
<accession>A0A512CZ14</accession>
<protein>
    <submittedName>
        <fullName evidence="2">Uncharacterized protein</fullName>
    </submittedName>
</protein>
<evidence type="ECO:0000256" key="1">
    <source>
        <dbReference type="SAM" id="MobiDB-lite"/>
    </source>
</evidence>
<keyword evidence="3" id="KW-1185">Reference proteome</keyword>
<name>A0A512CZ14_9MICO</name>
<sequence length="100" mass="10277">MQRTHQDSAAPKALLGVPFATRSYVAPATSPAALTIVHSEKTCRVTLPALATTGQDAPATARKTRTLVPTATTRLRRRGGGPATVLTGADAGCSAPPSQR</sequence>
<comment type="caution">
    <text evidence="2">The sequence shown here is derived from an EMBL/GenBank/DDBJ whole genome shotgun (WGS) entry which is preliminary data.</text>
</comment>
<dbReference type="Proteomes" id="UP000321534">
    <property type="component" value="Unassembled WGS sequence"/>
</dbReference>
<organism evidence="2 3">
    <name type="scientific">Terrabacter aerolatus</name>
    <dbReference type="NCBI Taxonomy" id="422442"/>
    <lineage>
        <taxon>Bacteria</taxon>
        <taxon>Bacillati</taxon>
        <taxon>Actinomycetota</taxon>
        <taxon>Actinomycetes</taxon>
        <taxon>Micrococcales</taxon>
        <taxon>Intrasporangiaceae</taxon>
        <taxon>Terrabacter</taxon>
    </lineage>
</organism>
<evidence type="ECO:0000313" key="2">
    <source>
        <dbReference type="EMBL" id="GEO29427.1"/>
    </source>
</evidence>
<reference evidence="2 3" key="1">
    <citation type="submission" date="2019-07" db="EMBL/GenBank/DDBJ databases">
        <title>Whole genome shotgun sequence of Terrabacter aerolatus NBRC 106305.</title>
        <authorList>
            <person name="Hosoyama A."/>
            <person name="Uohara A."/>
            <person name="Ohji S."/>
            <person name="Ichikawa N."/>
        </authorList>
    </citation>
    <scope>NUCLEOTIDE SEQUENCE [LARGE SCALE GENOMIC DNA]</scope>
    <source>
        <strain evidence="2 3">NBRC 106305</strain>
    </source>
</reference>
<proteinExistence type="predicted"/>
<dbReference type="EMBL" id="BJYX01000004">
    <property type="protein sequence ID" value="GEO29427.1"/>
    <property type="molecule type" value="Genomic_DNA"/>
</dbReference>
<gene>
    <name evidence="2" type="ORF">TAE01_12370</name>
</gene>